<sequence>MAAVGNESTAKALPVATMSPCGRSISSCCDVCSSGRALRRGVRLRLPRRVLGRPVRLASFLAVALLSFCLALRSSPRRLCWAQGLWRGGDVVPAAQRGQSYRRNQVARAAQPPTAPGLKSALATDGLRLAPLQLASAVVGLLRPFFALQAAFQAGSYDAAEVRAAIEAEVKSAPVVIYSYELSPFSTEAKQLLDAAGADYKEVSLGAAWFLASPQAAAKRTELGAMHGRTSLPHVFIGGRSVGGLFDGSPGLVPLQESGELLASLKKAGAMPDEGLFGFFLYSGDFQKDAK</sequence>
<dbReference type="PANTHER" id="PTHR45694:SF18">
    <property type="entry name" value="GLUTAREDOXIN-1-RELATED"/>
    <property type="match status" value="1"/>
</dbReference>
<name>A0A813K2T3_POLGL</name>
<dbReference type="GO" id="GO:0005737">
    <property type="term" value="C:cytoplasm"/>
    <property type="evidence" value="ECO:0007669"/>
    <property type="project" value="TreeGrafter"/>
</dbReference>
<dbReference type="Pfam" id="PF00462">
    <property type="entry name" value="Glutaredoxin"/>
    <property type="match status" value="1"/>
</dbReference>
<comment type="caution">
    <text evidence="2">The sequence shown here is derived from an EMBL/GenBank/DDBJ whole genome shotgun (WGS) entry which is preliminary data.</text>
</comment>
<protein>
    <recommendedName>
        <fullName evidence="1">Glutaredoxin domain-containing protein</fullName>
    </recommendedName>
</protein>
<dbReference type="GO" id="GO:0034599">
    <property type="term" value="P:cellular response to oxidative stress"/>
    <property type="evidence" value="ECO:0007669"/>
    <property type="project" value="TreeGrafter"/>
</dbReference>
<dbReference type="SUPFAM" id="SSF52833">
    <property type="entry name" value="Thioredoxin-like"/>
    <property type="match status" value="1"/>
</dbReference>
<dbReference type="Proteomes" id="UP000626109">
    <property type="component" value="Unassembled WGS sequence"/>
</dbReference>
<accession>A0A813K2T3</accession>
<organism evidence="2 3">
    <name type="scientific">Polarella glacialis</name>
    <name type="common">Dinoflagellate</name>
    <dbReference type="NCBI Taxonomy" id="89957"/>
    <lineage>
        <taxon>Eukaryota</taxon>
        <taxon>Sar</taxon>
        <taxon>Alveolata</taxon>
        <taxon>Dinophyceae</taxon>
        <taxon>Suessiales</taxon>
        <taxon>Suessiaceae</taxon>
        <taxon>Polarella</taxon>
    </lineage>
</organism>
<evidence type="ECO:0000313" key="2">
    <source>
        <dbReference type="EMBL" id="CAE8690034.1"/>
    </source>
</evidence>
<reference evidence="2" key="1">
    <citation type="submission" date="2021-02" db="EMBL/GenBank/DDBJ databases">
        <authorList>
            <person name="Dougan E. K."/>
            <person name="Rhodes N."/>
            <person name="Thang M."/>
            <person name="Chan C."/>
        </authorList>
    </citation>
    <scope>NUCLEOTIDE SEQUENCE</scope>
</reference>
<dbReference type="InterPro" id="IPR002109">
    <property type="entry name" value="Glutaredoxin"/>
</dbReference>
<dbReference type="PANTHER" id="PTHR45694">
    <property type="entry name" value="GLUTAREDOXIN 2"/>
    <property type="match status" value="1"/>
</dbReference>
<dbReference type="PROSITE" id="PS51354">
    <property type="entry name" value="GLUTAREDOXIN_2"/>
    <property type="match status" value="1"/>
</dbReference>
<dbReference type="GO" id="GO:0015038">
    <property type="term" value="F:glutathione disulfide oxidoreductase activity"/>
    <property type="evidence" value="ECO:0007669"/>
    <property type="project" value="TreeGrafter"/>
</dbReference>
<dbReference type="Gene3D" id="3.40.30.10">
    <property type="entry name" value="Glutaredoxin"/>
    <property type="match status" value="1"/>
</dbReference>
<feature type="domain" description="Glutaredoxin" evidence="1">
    <location>
        <begin position="175"/>
        <end position="242"/>
    </location>
</feature>
<proteinExistence type="predicted"/>
<gene>
    <name evidence="2" type="ORF">PGLA2088_LOCUS26759</name>
</gene>
<dbReference type="AlphaFoldDB" id="A0A813K2T3"/>
<evidence type="ECO:0000313" key="3">
    <source>
        <dbReference type="Proteomes" id="UP000626109"/>
    </source>
</evidence>
<dbReference type="EMBL" id="CAJNNW010027177">
    <property type="protein sequence ID" value="CAE8690034.1"/>
    <property type="molecule type" value="Genomic_DNA"/>
</dbReference>
<dbReference type="InterPro" id="IPR036249">
    <property type="entry name" value="Thioredoxin-like_sf"/>
</dbReference>
<evidence type="ECO:0000259" key="1">
    <source>
        <dbReference type="Pfam" id="PF00462"/>
    </source>
</evidence>